<keyword evidence="1" id="KW-0175">Coiled coil</keyword>
<feature type="coiled-coil region" evidence="1">
    <location>
        <begin position="13"/>
        <end position="90"/>
    </location>
</feature>
<proteinExistence type="predicted"/>
<comment type="caution">
    <text evidence="3">The sequence shown here is derived from an EMBL/GenBank/DDBJ whole genome shotgun (WGS) entry which is preliminary data.</text>
</comment>
<evidence type="ECO:0000256" key="1">
    <source>
        <dbReference type="SAM" id="Coils"/>
    </source>
</evidence>
<name>A0A0F9KR38_9ZZZZ</name>
<accession>A0A0F9KR38</accession>
<organism evidence="3">
    <name type="scientific">marine sediment metagenome</name>
    <dbReference type="NCBI Taxonomy" id="412755"/>
    <lineage>
        <taxon>unclassified sequences</taxon>
        <taxon>metagenomes</taxon>
        <taxon>ecological metagenomes</taxon>
    </lineage>
</organism>
<dbReference type="AlphaFoldDB" id="A0A0F9KR38"/>
<protein>
    <submittedName>
        <fullName evidence="3">Uncharacterized protein</fullName>
    </submittedName>
</protein>
<keyword evidence="2" id="KW-0812">Transmembrane</keyword>
<keyword evidence="2" id="KW-1133">Transmembrane helix</keyword>
<gene>
    <name evidence="3" type="ORF">LCGC14_1671250</name>
</gene>
<feature type="transmembrane region" description="Helical" evidence="2">
    <location>
        <begin position="151"/>
        <end position="172"/>
    </location>
</feature>
<sequence>MPGDIKFVISGDATAYEKELDRINALVEEVKSRVDNLYKELKLKDVATDNMVKETVDKSKIELSNVRANIEVESDSLDELEIKRQQTERRVQFTVSGMLIGLRAVTDVAALASVVTGEQVDVAFLNMISMGVSAALQIQVMAAAYAVTPGMAPIALMLLAMIPVLTGMITYIKSEQMKAEARSQKGMESQFDKIIDGLGI</sequence>
<keyword evidence="2" id="KW-0472">Membrane</keyword>
<evidence type="ECO:0000313" key="3">
    <source>
        <dbReference type="EMBL" id="KKM17885.1"/>
    </source>
</evidence>
<dbReference type="EMBL" id="LAZR01014348">
    <property type="protein sequence ID" value="KKM17885.1"/>
    <property type="molecule type" value="Genomic_DNA"/>
</dbReference>
<evidence type="ECO:0000256" key="2">
    <source>
        <dbReference type="SAM" id="Phobius"/>
    </source>
</evidence>
<reference evidence="3" key="1">
    <citation type="journal article" date="2015" name="Nature">
        <title>Complex archaea that bridge the gap between prokaryotes and eukaryotes.</title>
        <authorList>
            <person name="Spang A."/>
            <person name="Saw J.H."/>
            <person name="Jorgensen S.L."/>
            <person name="Zaremba-Niedzwiedzka K."/>
            <person name="Martijn J."/>
            <person name="Lind A.E."/>
            <person name="van Eijk R."/>
            <person name="Schleper C."/>
            <person name="Guy L."/>
            <person name="Ettema T.J."/>
        </authorList>
    </citation>
    <scope>NUCLEOTIDE SEQUENCE</scope>
</reference>